<feature type="region of interest" description="Disordered" evidence="6">
    <location>
        <begin position="1"/>
        <end position="42"/>
    </location>
</feature>
<keyword evidence="9" id="KW-1185">Reference proteome</keyword>
<dbReference type="Proteomes" id="UP000756346">
    <property type="component" value="Unassembled WGS sequence"/>
</dbReference>
<dbReference type="PANTHER" id="PTHR31845:SF39">
    <property type="entry name" value="TRANSCRIPTION FACTOR PBCR-RELATED"/>
    <property type="match status" value="1"/>
</dbReference>
<evidence type="ECO:0000256" key="5">
    <source>
        <dbReference type="ARBA" id="ARBA00023242"/>
    </source>
</evidence>
<feature type="region of interest" description="Disordered" evidence="6">
    <location>
        <begin position="765"/>
        <end position="803"/>
    </location>
</feature>
<dbReference type="GO" id="GO:0008270">
    <property type="term" value="F:zinc ion binding"/>
    <property type="evidence" value="ECO:0007669"/>
    <property type="project" value="InterPro"/>
</dbReference>
<dbReference type="PROSITE" id="PS00463">
    <property type="entry name" value="ZN2_CY6_FUNGAL_1"/>
    <property type="match status" value="1"/>
</dbReference>
<sequence>METDDSTSHDGSSSAHDSTSRPSNEAATPAAKAASIKSSGVSVTRAKMNYACEACRLAKVKCQPGPAESGICKRCSEFKRECVFRTGPRTRRSKYSQAASTTPLPPPPGPSKTFSINFDMPAEEKPDSEFDLLREIHERSMSNLYDSDDDLPQDGFDGTQGPLAAPQQQTASSAATFSFNDMSTKPKRAATRSPAGSSLQEDGGLPTSTTATPPAAKVQSVGSLAIKPQFNLESATNLLECFRGMLVQCPVFVLPAEANVRSMAREYPFVLLAILAVTSCTTSLQGYSLYDEEFRKVLGLKFVAGGERSLELLQGLLIYCAWYPFHLRPKNKHGIQYLRMAVDIVRDLELDQEEGMQIPAEDKLASIRAFLGCTYLDSISSTAWFKPPAYGASPWLTKCCNILEQSSDIYQDHILVWLARLQQVNNEVFTQFCFRHKWTTQDNYQRELMRLGLVSRLRELQSTIPAQYSTATSIVICSLFSDIYVVAGIIMRAPRPSFKPGTDQPIASQELLNATHTIRTFLDFIVGMTSQELSTLSAGDLSRIILVFAVAFRVSFPMPKVCPGLDYLRAREILNFDHYLEKLSIDPDERGIGKDCPAPSKKGQNTSSTKSKTDVATALRVVIASLRKTYALRIATSDAAVAARRAASVRSCPMIDGSLDDYIATWGGGQDQQYHSRYYQVPRPQQQYSHQFQGGALSGDFFGFEPATTTMTTPTTSSSLSSGYATSHSNHSSMIGGVSVAGPTSDTSGSSAVLANANPCGGSAVLSSATSLQQEQEQGQQPQEQQQHQQQQQQAKGTAPGPVVFHDLWDAMTIGWTDNNMVDVVGVLDQSLEPQLQQQQ</sequence>
<evidence type="ECO:0000313" key="9">
    <source>
        <dbReference type="Proteomes" id="UP000756346"/>
    </source>
</evidence>
<dbReference type="InterPro" id="IPR001138">
    <property type="entry name" value="Zn2Cys6_DnaBD"/>
</dbReference>
<dbReference type="InterPro" id="IPR036864">
    <property type="entry name" value="Zn2-C6_fun-type_DNA-bd_sf"/>
</dbReference>
<feature type="compositionally biased region" description="Low complexity" evidence="6">
    <location>
        <begin position="773"/>
        <end position="794"/>
    </location>
</feature>
<dbReference type="OrthoDB" id="5424793at2759"/>
<evidence type="ECO:0000256" key="4">
    <source>
        <dbReference type="ARBA" id="ARBA00023163"/>
    </source>
</evidence>
<dbReference type="PANTHER" id="PTHR31845">
    <property type="entry name" value="FINGER DOMAIN PROTEIN, PUTATIVE-RELATED"/>
    <property type="match status" value="1"/>
</dbReference>
<evidence type="ECO:0000259" key="7">
    <source>
        <dbReference type="PROSITE" id="PS50048"/>
    </source>
</evidence>
<accession>A0A9P8YD25</accession>
<dbReference type="PROSITE" id="PS50048">
    <property type="entry name" value="ZN2_CY6_FUNGAL_2"/>
    <property type="match status" value="1"/>
</dbReference>
<dbReference type="SMART" id="SM00066">
    <property type="entry name" value="GAL4"/>
    <property type="match status" value="1"/>
</dbReference>
<dbReference type="EMBL" id="JAGTJQ010000002">
    <property type="protein sequence ID" value="KAH7037235.1"/>
    <property type="molecule type" value="Genomic_DNA"/>
</dbReference>
<dbReference type="GO" id="GO:0005634">
    <property type="term" value="C:nucleus"/>
    <property type="evidence" value="ECO:0007669"/>
    <property type="project" value="UniProtKB-SubCell"/>
</dbReference>
<dbReference type="InterPro" id="IPR051089">
    <property type="entry name" value="prtT"/>
</dbReference>
<feature type="domain" description="Zn(2)-C6 fungal-type" evidence="7">
    <location>
        <begin position="51"/>
        <end position="84"/>
    </location>
</feature>
<name>A0A9P8YD25_9PEZI</name>
<dbReference type="CDD" id="cd00067">
    <property type="entry name" value="GAL4"/>
    <property type="match status" value="1"/>
</dbReference>
<feature type="region of interest" description="Disordered" evidence="6">
    <location>
        <begin position="591"/>
        <end position="611"/>
    </location>
</feature>
<protein>
    <recommendedName>
        <fullName evidence="7">Zn(2)-C6 fungal-type domain-containing protein</fullName>
    </recommendedName>
</protein>
<dbReference type="GO" id="GO:0000981">
    <property type="term" value="F:DNA-binding transcription factor activity, RNA polymerase II-specific"/>
    <property type="evidence" value="ECO:0007669"/>
    <property type="project" value="InterPro"/>
</dbReference>
<keyword evidence="4" id="KW-0804">Transcription</keyword>
<dbReference type="CDD" id="cd12148">
    <property type="entry name" value="fungal_TF_MHR"/>
    <property type="match status" value="1"/>
</dbReference>
<dbReference type="GeneID" id="70192671"/>
<evidence type="ECO:0000256" key="3">
    <source>
        <dbReference type="ARBA" id="ARBA00023125"/>
    </source>
</evidence>
<proteinExistence type="predicted"/>
<evidence type="ECO:0000256" key="1">
    <source>
        <dbReference type="ARBA" id="ARBA00004123"/>
    </source>
</evidence>
<comment type="caution">
    <text evidence="8">The sequence shown here is derived from an EMBL/GenBank/DDBJ whole genome shotgun (WGS) entry which is preliminary data.</text>
</comment>
<gene>
    <name evidence="8" type="ORF">B0I36DRAFT_63186</name>
</gene>
<feature type="compositionally biased region" description="Low complexity" evidence="6">
    <location>
        <begin position="164"/>
        <end position="179"/>
    </location>
</feature>
<reference evidence="8" key="1">
    <citation type="journal article" date="2021" name="Nat. Commun.">
        <title>Genetic determinants of endophytism in the Arabidopsis root mycobiome.</title>
        <authorList>
            <person name="Mesny F."/>
            <person name="Miyauchi S."/>
            <person name="Thiergart T."/>
            <person name="Pickel B."/>
            <person name="Atanasova L."/>
            <person name="Karlsson M."/>
            <person name="Huettel B."/>
            <person name="Barry K.W."/>
            <person name="Haridas S."/>
            <person name="Chen C."/>
            <person name="Bauer D."/>
            <person name="Andreopoulos W."/>
            <person name="Pangilinan J."/>
            <person name="LaButti K."/>
            <person name="Riley R."/>
            <person name="Lipzen A."/>
            <person name="Clum A."/>
            <person name="Drula E."/>
            <person name="Henrissat B."/>
            <person name="Kohler A."/>
            <person name="Grigoriev I.V."/>
            <person name="Martin F.M."/>
            <person name="Hacquard S."/>
        </authorList>
    </citation>
    <scope>NUCLEOTIDE SEQUENCE</scope>
    <source>
        <strain evidence="8">MPI-CAGE-CH-0230</strain>
    </source>
</reference>
<dbReference type="GO" id="GO:0000976">
    <property type="term" value="F:transcription cis-regulatory region binding"/>
    <property type="evidence" value="ECO:0007669"/>
    <property type="project" value="TreeGrafter"/>
</dbReference>
<evidence type="ECO:0000256" key="6">
    <source>
        <dbReference type="SAM" id="MobiDB-lite"/>
    </source>
</evidence>
<feature type="region of interest" description="Disordered" evidence="6">
    <location>
        <begin position="144"/>
        <end position="216"/>
    </location>
</feature>
<comment type="subcellular location">
    <subcellularLocation>
        <location evidence="1">Nucleus</location>
    </subcellularLocation>
</comment>
<organism evidence="8 9">
    <name type="scientific">Microdochium trichocladiopsis</name>
    <dbReference type="NCBI Taxonomy" id="1682393"/>
    <lineage>
        <taxon>Eukaryota</taxon>
        <taxon>Fungi</taxon>
        <taxon>Dikarya</taxon>
        <taxon>Ascomycota</taxon>
        <taxon>Pezizomycotina</taxon>
        <taxon>Sordariomycetes</taxon>
        <taxon>Xylariomycetidae</taxon>
        <taxon>Xylariales</taxon>
        <taxon>Microdochiaceae</taxon>
        <taxon>Microdochium</taxon>
    </lineage>
</organism>
<keyword evidence="3" id="KW-0238">DNA-binding</keyword>
<feature type="compositionally biased region" description="Low complexity" evidence="6">
    <location>
        <begin position="23"/>
        <end position="42"/>
    </location>
</feature>
<dbReference type="SUPFAM" id="SSF57701">
    <property type="entry name" value="Zn2/Cys6 DNA-binding domain"/>
    <property type="match status" value="1"/>
</dbReference>
<feature type="region of interest" description="Disordered" evidence="6">
    <location>
        <begin position="89"/>
        <end position="114"/>
    </location>
</feature>
<evidence type="ECO:0000313" key="8">
    <source>
        <dbReference type="EMBL" id="KAH7037235.1"/>
    </source>
</evidence>
<feature type="compositionally biased region" description="Low complexity" evidence="6">
    <location>
        <begin position="206"/>
        <end position="216"/>
    </location>
</feature>
<dbReference type="RefSeq" id="XP_046016356.1">
    <property type="nucleotide sequence ID" value="XM_046163125.1"/>
</dbReference>
<dbReference type="Gene3D" id="4.10.240.10">
    <property type="entry name" value="Zn(2)-C6 fungal-type DNA-binding domain"/>
    <property type="match status" value="1"/>
</dbReference>
<feature type="region of interest" description="Disordered" evidence="6">
    <location>
        <begin position="708"/>
        <end position="728"/>
    </location>
</feature>
<dbReference type="AlphaFoldDB" id="A0A9P8YD25"/>
<keyword evidence="5" id="KW-0539">Nucleus</keyword>
<keyword evidence="2" id="KW-0805">Transcription regulation</keyword>
<evidence type="ECO:0000256" key="2">
    <source>
        <dbReference type="ARBA" id="ARBA00023015"/>
    </source>
</evidence>